<dbReference type="GO" id="GO:0008270">
    <property type="term" value="F:zinc ion binding"/>
    <property type="evidence" value="ECO:0007669"/>
    <property type="project" value="InterPro"/>
</dbReference>
<dbReference type="OrthoDB" id="338816at2759"/>
<dbReference type="InterPro" id="IPR009349">
    <property type="entry name" value="TRIP4/RQT4_C2HC5_Znf"/>
</dbReference>
<evidence type="ECO:0000256" key="2">
    <source>
        <dbReference type="SAM" id="MobiDB-lite"/>
    </source>
</evidence>
<protein>
    <recommendedName>
        <fullName evidence="3">TRIP4/RQT4 C2HC5-type zinc finger domain-containing protein</fullName>
    </recommendedName>
</protein>
<dbReference type="AlphaFoldDB" id="A0A9P8TG49"/>
<feature type="region of interest" description="Disordered" evidence="2">
    <location>
        <begin position="124"/>
        <end position="165"/>
    </location>
</feature>
<reference evidence="4" key="2">
    <citation type="submission" date="2021-01" db="EMBL/GenBank/DDBJ databases">
        <authorList>
            <person name="Schikora-Tamarit M.A."/>
        </authorList>
    </citation>
    <scope>NUCLEOTIDE SEQUENCE</scope>
    <source>
        <strain evidence="4">CBS6341</strain>
    </source>
</reference>
<feature type="domain" description="TRIP4/RQT4 C2HC5-type zinc finger" evidence="3">
    <location>
        <begin position="190"/>
        <end position="240"/>
    </location>
</feature>
<organism evidence="4 5">
    <name type="scientific">Wickerhamomyces mucosus</name>
    <dbReference type="NCBI Taxonomy" id="1378264"/>
    <lineage>
        <taxon>Eukaryota</taxon>
        <taxon>Fungi</taxon>
        <taxon>Dikarya</taxon>
        <taxon>Ascomycota</taxon>
        <taxon>Saccharomycotina</taxon>
        <taxon>Saccharomycetes</taxon>
        <taxon>Phaffomycetales</taxon>
        <taxon>Wickerhamomycetaceae</taxon>
        <taxon>Wickerhamomyces</taxon>
    </lineage>
</organism>
<dbReference type="EMBL" id="JAEUBF010000448">
    <property type="protein sequence ID" value="KAH3678333.1"/>
    <property type="molecule type" value="Genomic_DNA"/>
</dbReference>
<dbReference type="GO" id="GO:0072344">
    <property type="term" value="P:rescue of stalled ribosome"/>
    <property type="evidence" value="ECO:0007669"/>
    <property type="project" value="InterPro"/>
</dbReference>
<dbReference type="Proteomes" id="UP000769528">
    <property type="component" value="Unassembled WGS sequence"/>
</dbReference>
<evidence type="ECO:0000256" key="1">
    <source>
        <dbReference type="SAM" id="Coils"/>
    </source>
</evidence>
<dbReference type="Pfam" id="PF06221">
    <property type="entry name" value="zf-C2HC5"/>
    <property type="match status" value="1"/>
</dbReference>
<keyword evidence="1" id="KW-0175">Coiled coil</keyword>
<evidence type="ECO:0000313" key="4">
    <source>
        <dbReference type="EMBL" id="KAH3678333.1"/>
    </source>
</evidence>
<evidence type="ECO:0000313" key="5">
    <source>
        <dbReference type="Proteomes" id="UP000769528"/>
    </source>
</evidence>
<feature type="compositionally biased region" description="Polar residues" evidence="2">
    <location>
        <begin position="124"/>
        <end position="146"/>
    </location>
</feature>
<evidence type="ECO:0000259" key="3">
    <source>
        <dbReference type="Pfam" id="PF06221"/>
    </source>
</evidence>
<reference evidence="4" key="1">
    <citation type="journal article" date="2021" name="Open Biol.">
        <title>Shared evolutionary footprints suggest mitochondrial oxidative damage underlies multiple complex I losses in fungi.</title>
        <authorList>
            <person name="Schikora-Tamarit M.A."/>
            <person name="Marcet-Houben M."/>
            <person name="Nosek J."/>
            <person name="Gabaldon T."/>
        </authorList>
    </citation>
    <scope>NUCLEOTIDE SEQUENCE</scope>
    <source>
        <strain evidence="4">CBS6341</strain>
    </source>
</reference>
<comment type="caution">
    <text evidence="4">The sequence shown here is derived from an EMBL/GenBank/DDBJ whole genome shotgun (WGS) entry which is preliminary data.</text>
</comment>
<dbReference type="InterPro" id="IPR039128">
    <property type="entry name" value="TRIP4-like"/>
</dbReference>
<dbReference type="GO" id="GO:0005634">
    <property type="term" value="C:nucleus"/>
    <property type="evidence" value="ECO:0007669"/>
    <property type="project" value="InterPro"/>
</dbReference>
<keyword evidence="5" id="KW-1185">Reference proteome</keyword>
<accession>A0A9P8TG49</accession>
<feature type="coiled-coil region" evidence="1">
    <location>
        <begin position="284"/>
        <end position="325"/>
    </location>
</feature>
<dbReference type="GO" id="GO:0045893">
    <property type="term" value="P:positive regulation of DNA-templated transcription"/>
    <property type="evidence" value="ECO:0007669"/>
    <property type="project" value="TreeGrafter"/>
</dbReference>
<proteinExistence type="predicted"/>
<name>A0A9P8TG49_9ASCO</name>
<feature type="region of interest" description="Disordered" evidence="2">
    <location>
        <begin position="88"/>
        <end position="107"/>
    </location>
</feature>
<dbReference type="PANTHER" id="PTHR12963:SF4">
    <property type="entry name" value="ACTIVATING SIGNAL COINTEGRATOR 1"/>
    <property type="match status" value="1"/>
</dbReference>
<feature type="compositionally biased region" description="Basic and acidic residues" evidence="2">
    <location>
        <begin position="149"/>
        <end position="165"/>
    </location>
</feature>
<dbReference type="GO" id="GO:0180022">
    <property type="term" value="C:RQC-trigger complex"/>
    <property type="evidence" value="ECO:0007669"/>
    <property type="project" value="InterPro"/>
</dbReference>
<sequence length="530" mass="61270">MFFESDIFYNLEAFTELNSALFLMDKSQLIKKLGELLPLDEESLQQILTNAQQLSTHSRISEYWLGLLGESPDALDFVTDFTTKNVKKQPTYNTKPPQRLSYTSSQIPKPQRIIPTNAWNQPTFQKSISNNKPRLSNNVNSTTSQLLDKPVEKKSKSSAKREKQKRVDNLKDLDAILTNLEIQNYDENSVCDCRATIHPLFEVAPNCLNCGKIICVKEGLRPCSFCGEELISDEEKAQIIMVLEAERANLQETNVHPFKEPAVTRKPKKITISSGAGVNLWKQQDKIFEKLEKDNEERAKLKEQKEKEEKEIEEQNLELQYYESQKDQDQDLIKAKRNLENLLNFQANGAERTKIIDQASDFELPTGSNLNIWSSGVEKALQLKKQQRQLRRQEKKEKELTGRGKRVVDITIGKDGKAILRETIDKRSSESSPYLVDHLSEDEEDEDQDIVKLEEDLKKKKEFKAEEDFKAVWDYEKDASKWESPRYTSENDEVFQENRDENDRLLNNMRDRVQNITGDSDIIEDLVVVI</sequence>
<dbReference type="PANTHER" id="PTHR12963">
    <property type="entry name" value="THYROID RECEPTOR INTERACTING PROTEIN RELATED"/>
    <property type="match status" value="1"/>
</dbReference>
<gene>
    <name evidence="4" type="ORF">WICMUC_001566</name>
</gene>